<evidence type="ECO:0000313" key="1">
    <source>
        <dbReference type="EMBL" id="CAF4363473.1"/>
    </source>
</evidence>
<reference evidence="1" key="1">
    <citation type="submission" date="2021-02" db="EMBL/GenBank/DDBJ databases">
        <authorList>
            <person name="Nowell W R."/>
        </authorList>
    </citation>
    <scope>NUCLEOTIDE SEQUENCE</scope>
</reference>
<gene>
    <name evidence="1" type="ORF">OXD698_LOCUS49441</name>
</gene>
<proteinExistence type="predicted"/>
<dbReference type="Proteomes" id="UP000663844">
    <property type="component" value="Unassembled WGS sequence"/>
</dbReference>
<name>A0A820LWH3_9BILA</name>
<comment type="caution">
    <text evidence="1">The sequence shown here is derived from an EMBL/GenBank/DDBJ whole genome shotgun (WGS) entry which is preliminary data.</text>
</comment>
<dbReference type="AlphaFoldDB" id="A0A820LWH3"/>
<sequence>MADRTEKHGFAKQAFDK</sequence>
<dbReference type="EMBL" id="CAJOAZ010022195">
    <property type="protein sequence ID" value="CAF4363473.1"/>
    <property type="molecule type" value="Genomic_DNA"/>
</dbReference>
<accession>A0A820LWH3</accession>
<protein>
    <submittedName>
        <fullName evidence="1">Uncharacterized protein</fullName>
    </submittedName>
</protein>
<feature type="non-terminal residue" evidence="1">
    <location>
        <position position="17"/>
    </location>
</feature>
<organism evidence="1 2">
    <name type="scientific">Adineta steineri</name>
    <dbReference type="NCBI Taxonomy" id="433720"/>
    <lineage>
        <taxon>Eukaryota</taxon>
        <taxon>Metazoa</taxon>
        <taxon>Spiralia</taxon>
        <taxon>Gnathifera</taxon>
        <taxon>Rotifera</taxon>
        <taxon>Eurotatoria</taxon>
        <taxon>Bdelloidea</taxon>
        <taxon>Adinetida</taxon>
        <taxon>Adinetidae</taxon>
        <taxon>Adineta</taxon>
    </lineage>
</organism>
<evidence type="ECO:0000313" key="2">
    <source>
        <dbReference type="Proteomes" id="UP000663844"/>
    </source>
</evidence>